<keyword evidence="1" id="KW-0812">Transmembrane</keyword>
<keyword evidence="1" id="KW-0472">Membrane</keyword>
<evidence type="ECO:0000256" key="1">
    <source>
        <dbReference type="SAM" id="Phobius"/>
    </source>
</evidence>
<comment type="caution">
    <text evidence="2">The sequence shown here is derived from an EMBL/GenBank/DDBJ whole genome shotgun (WGS) entry which is preliminary data.</text>
</comment>
<keyword evidence="1" id="KW-1133">Transmembrane helix</keyword>
<proteinExistence type="predicted"/>
<organism evidence="2 3">
    <name type="scientific">Candidatus Erwinia dacicola</name>
    <dbReference type="NCBI Taxonomy" id="252393"/>
    <lineage>
        <taxon>Bacteria</taxon>
        <taxon>Pseudomonadati</taxon>
        <taxon>Pseudomonadota</taxon>
        <taxon>Gammaproteobacteria</taxon>
        <taxon>Enterobacterales</taxon>
        <taxon>Erwiniaceae</taxon>
        <taxon>Erwinia</taxon>
    </lineage>
</organism>
<sequence>MICEVELPLPELLATLALLPIVLISAFFVINQYGLSDGIA</sequence>
<evidence type="ECO:0000313" key="3">
    <source>
        <dbReference type="Proteomes" id="UP000244334"/>
    </source>
</evidence>
<evidence type="ECO:0000313" key="2">
    <source>
        <dbReference type="EMBL" id="RAP70602.1"/>
    </source>
</evidence>
<dbReference type="AlphaFoldDB" id="A0A328TMJ6"/>
<gene>
    <name evidence="2" type="ORF">ACZ87_02590</name>
</gene>
<feature type="transmembrane region" description="Helical" evidence="1">
    <location>
        <begin position="12"/>
        <end position="30"/>
    </location>
</feature>
<reference evidence="2" key="1">
    <citation type="submission" date="2018-04" db="EMBL/GenBank/DDBJ databases">
        <title>Genomes of the Obligate Erwinia dacicola and Facultative Enterobacter sp. OLF Endosymbionts of the Olive Fruit fly, Bactrocera oleae.</title>
        <authorList>
            <person name="Estes A.M."/>
            <person name="Hearn D.J."/>
            <person name="Agarwal S."/>
            <person name="Pierson E.A."/>
            <person name="Dunning-Hotopp J.C."/>
        </authorList>
    </citation>
    <scope>NUCLEOTIDE SEQUENCE [LARGE SCALE GENOMIC DNA]</scope>
    <source>
        <strain evidence="2">Oroville</strain>
    </source>
</reference>
<dbReference type="EMBL" id="LJAM02000305">
    <property type="protein sequence ID" value="RAP70602.1"/>
    <property type="molecule type" value="Genomic_DNA"/>
</dbReference>
<keyword evidence="3" id="KW-1185">Reference proteome</keyword>
<dbReference type="Proteomes" id="UP000244334">
    <property type="component" value="Unassembled WGS sequence"/>
</dbReference>
<name>A0A328TMJ6_9GAMM</name>
<accession>A0A328TMJ6</accession>
<protein>
    <submittedName>
        <fullName evidence="2">Membrane protein</fullName>
    </submittedName>
</protein>